<feature type="transmembrane region" description="Helical" evidence="8">
    <location>
        <begin position="63"/>
        <end position="80"/>
    </location>
</feature>
<feature type="transmembrane region" description="Helical" evidence="8">
    <location>
        <begin position="151"/>
        <end position="171"/>
    </location>
</feature>
<evidence type="ECO:0000256" key="1">
    <source>
        <dbReference type="ARBA" id="ARBA00004651"/>
    </source>
</evidence>
<gene>
    <name evidence="9" type="ORF">SAMN04488072_10793</name>
</gene>
<keyword evidence="3" id="KW-0813">Transport</keyword>
<evidence type="ECO:0000256" key="6">
    <source>
        <dbReference type="ARBA" id="ARBA00022989"/>
    </source>
</evidence>
<dbReference type="GO" id="GO:0033214">
    <property type="term" value="P:siderophore-iron import into cell"/>
    <property type="evidence" value="ECO:0007669"/>
    <property type="project" value="TreeGrafter"/>
</dbReference>
<keyword evidence="6 8" id="KW-1133">Transmembrane helix</keyword>
<dbReference type="Proteomes" id="UP000198642">
    <property type="component" value="Unassembled WGS sequence"/>
</dbReference>
<dbReference type="RefSeq" id="WP_090237336.1">
    <property type="nucleotide sequence ID" value="NZ_FOJW01000007.1"/>
</dbReference>
<dbReference type="EMBL" id="FOJW01000007">
    <property type="protein sequence ID" value="SFB11453.1"/>
    <property type="molecule type" value="Genomic_DNA"/>
</dbReference>
<feature type="transmembrane region" description="Helical" evidence="8">
    <location>
        <begin position="194"/>
        <end position="213"/>
    </location>
</feature>
<feature type="transmembrane region" description="Helical" evidence="8">
    <location>
        <begin position="92"/>
        <end position="111"/>
    </location>
</feature>
<dbReference type="GO" id="GO:0022857">
    <property type="term" value="F:transmembrane transporter activity"/>
    <property type="evidence" value="ECO:0007669"/>
    <property type="project" value="InterPro"/>
</dbReference>
<feature type="transmembrane region" description="Helical" evidence="8">
    <location>
        <begin position="240"/>
        <end position="267"/>
    </location>
</feature>
<dbReference type="AlphaFoldDB" id="A0A1I0YH16"/>
<dbReference type="CDD" id="cd06550">
    <property type="entry name" value="TM_ABC_iron-siderophores_like"/>
    <property type="match status" value="1"/>
</dbReference>
<keyword evidence="5 8" id="KW-0812">Transmembrane</keyword>
<evidence type="ECO:0000256" key="3">
    <source>
        <dbReference type="ARBA" id="ARBA00022448"/>
    </source>
</evidence>
<dbReference type="FunFam" id="1.10.3470.10:FF:000001">
    <property type="entry name" value="Vitamin B12 ABC transporter permease BtuC"/>
    <property type="match status" value="1"/>
</dbReference>
<evidence type="ECO:0000256" key="2">
    <source>
        <dbReference type="ARBA" id="ARBA00007935"/>
    </source>
</evidence>
<evidence type="ECO:0000313" key="10">
    <source>
        <dbReference type="Proteomes" id="UP000198642"/>
    </source>
</evidence>
<evidence type="ECO:0000313" key="9">
    <source>
        <dbReference type="EMBL" id="SFB11453.1"/>
    </source>
</evidence>
<keyword evidence="4" id="KW-1003">Cell membrane</keyword>
<evidence type="ECO:0000256" key="7">
    <source>
        <dbReference type="ARBA" id="ARBA00023136"/>
    </source>
</evidence>
<protein>
    <submittedName>
        <fullName evidence="9">Iron complex transport system permease protein</fullName>
    </submittedName>
</protein>
<dbReference type="PANTHER" id="PTHR30472:SF64">
    <property type="entry name" value="IRON(3+)-HYDROXAMATE IMPORT SYSTEM PERMEASE PROTEIN FHUG"/>
    <property type="match status" value="1"/>
</dbReference>
<proteinExistence type="inferred from homology"/>
<reference evidence="9 10" key="1">
    <citation type="submission" date="2016-10" db="EMBL/GenBank/DDBJ databases">
        <authorList>
            <person name="de Groot N.N."/>
        </authorList>
    </citation>
    <scope>NUCLEOTIDE SEQUENCE [LARGE SCALE GENOMIC DNA]</scope>
    <source>
        <strain evidence="9 10">CGMCC 1.3702</strain>
    </source>
</reference>
<feature type="transmembrane region" description="Helical" evidence="8">
    <location>
        <begin position="117"/>
        <end position="139"/>
    </location>
</feature>
<dbReference type="SUPFAM" id="SSF81345">
    <property type="entry name" value="ABC transporter involved in vitamin B12 uptake, BtuC"/>
    <property type="match status" value="1"/>
</dbReference>
<organism evidence="9 10">
    <name type="scientific">Lentibacillus halodurans</name>
    <dbReference type="NCBI Taxonomy" id="237679"/>
    <lineage>
        <taxon>Bacteria</taxon>
        <taxon>Bacillati</taxon>
        <taxon>Bacillota</taxon>
        <taxon>Bacilli</taxon>
        <taxon>Bacillales</taxon>
        <taxon>Bacillaceae</taxon>
        <taxon>Lentibacillus</taxon>
    </lineage>
</organism>
<feature type="transmembrane region" description="Helical" evidence="8">
    <location>
        <begin position="279"/>
        <end position="297"/>
    </location>
</feature>
<name>A0A1I0YH16_9BACI</name>
<dbReference type="STRING" id="237679.SAMN04488072_10793"/>
<comment type="similarity">
    <text evidence="2">Belongs to the binding-protein-dependent transport system permease family. FecCD subfamily.</text>
</comment>
<sequence>MVSQKRKTGLLLTGLLFAIIITLLISLNMGTMRIAPLDVWKTIIGQGSDQNQLVLFDFRLPRMIIALLIGAGMAISGGILQGVTHNELADPGILGINSGAGFAVVLFIYFTQENTSSQVFILPLAALAGAMTAAILIYVISWKNGVSPIRLILVGIGINAAFSALIIVYQLKMDPNNFTQATVWLSGNIAGTDWTYTLALLPWLLILLPITFYKAGTLDTLHLGDEIAQGLGTQVEKERLLLLFIAVALAGASVAVGGAIAFLGLVIPHLARKLVGANHRHMLIISALLGALLLLAADTIGRNILAPSEIPVGLIVSLIGGSYFIYLLMKS</sequence>
<evidence type="ECO:0000256" key="4">
    <source>
        <dbReference type="ARBA" id="ARBA00022475"/>
    </source>
</evidence>
<dbReference type="InterPro" id="IPR037294">
    <property type="entry name" value="ABC_BtuC-like"/>
</dbReference>
<feature type="transmembrane region" description="Helical" evidence="8">
    <location>
        <begin position="309"/>
        <end position="329"/>
    </location>
</feature>
<dbReference type="GO" id="GO:0005886">
    <property type="term" value="C:plasma membrane"/>
    <property type="evidence" value="ECO:0007669"/>
    <property type="project" value="UniProtKB-SubCell"/>
</dbReference>
<evidence type="ECO:0000256" key="8">
    <source>
        <dbReference type="SAM" id="Phobius"/>
    </source>
</evidence>
<comment type="subcellular location">
    <subcellularLocation>
        <location evidence="1">Cell membrane</location>
        <topology evidence="1">Multi-pass membrane protein</topology>
    </subcellularLocation>
</comment>
<dbReference type="Pfam" id="PF01032">
    <property type="entry name" value="FecCD"/>
    <property type="match status" value="1"/>
</dbReference>
<dbReference type="PANTHER" id="PTHR30472">
    <property type="entry name" value="FERRIC ENTEROBACTIN TRANSPORT SYSTEM PERMEASE PROTEIN"/>
    <property type="match status" value="1"/>
</dbReference>
<keyword evidence="7 8" id="KW-0472">Membrane</keyword>
<dbReference type="Gene3D" id="1.10.3470.10">
    <property type="entry name" value="ABC transporter involved in vitamin B12 uptake, BtuC"/>
    <property type="match status" value="1"/>
</dbReference>
<evidence type="ECO:0000256" key="5">
    <source>
        <dbReference type="ARBA" id="ARBA00022692"/>
    </source>
</evidence>
<accession>A0A1I0YH16</accession>
<keyword evidence="10" id="KW-1185">Reference proteome</keyword>
<dbReference type="InterPro" id="IPR000522">
    <property type="entry name" value="ABC_transptr_permease_BtuC"/>
</dbReference>
<dbReference type="OrthoDB" id="9811721at2"/>
<feature type="transmembrane region" description="Helical" evidence="8">
    <location>
        <begin position="9"/>
        <end position="27"/>
    </location>
</feature>